<sequence length="452" mass="51434">MSESVLFQRSLTCTAPAAELLKQLSDWTGCVYLQDQQHPVLAFLPESYCVVQQQKLRFFQQQQHNHYIEYTPAQSLKTWMQFQSQQHAATPPLSFCGGYIGFIDFNYAAQQFVASQTAPQPQLYFGKYHSYLKWQHHHWVFYSQSKDAEQLYQQLLQRFATTARVTTLQLAQPMQPDWQKVQYQRAFDRIQDYIKAGDCYQINLTQRFSSQAQGTLLTAAHALWQLTAAPYAGYLKLGEFELLSCSPELFFQFEADHLLRTKPIKGTMPRYADPVQDQASRQRLQDSAKDQAENLMIVDLLRNDLSVYAEIGSVKTPKLFQIESFNQVHHLVSEIQATLRPEINPLDVLLQGLPGGSITGAPKIRAMQIIEELEIAPRGGYCGTLGYFNEDGTGVWNILIRTVQKYQDQLQVWAGGGITIASECDAEYQECLDKVNAILATLNHYHSGATPP</sequence>
<dbReference type="EMBL" id="CP016895">
    <property type="protein sequence ID" value="AOA57333.1"/>
    <property type="molecule type" value="Genomic_DNA"/>
</dbReference>
<protein>
    <submittedName>
        <fullName evidence="2">Aminodeoxychorismate synthase component I</fullName>
    </submittedName>
</protein>
<reference evidence="2 3" key="1">
    <citation type="submission" date="2016-08" db="EMBL/GenBank/DDBJ databases">
        <authorList>
            <person name="Seilhamer J.J."/>
        </authorList>
    </citation>
    <scope>NUCLEOTIDE SEQUENCE [LARGE SCALE GENOMIC DNA]</scope>
    <source>
        <strain evidence="2 3">BRTC-1</strain>
    </source>
</reference>
<dbReference type="KEGG" id="ala:BFG52_02480"/>
<dbReference type="OrthoDB" id="9803598at2"/>
<dbReference type="SUPFAM" id="SSF56322">
    <property type="entry name" value="ADC synthase"/>
    <property type="match status" value="1"/>
</dbReference>
<dbReference type="InterPro" id="IPR005801">
    <property type="entry name" value="ADC_synthase"/>
</dbReference>
<accession>A0A1B2LX31</accession>
<dbReference type="AlphaFoldDB" id="A0A1B2LX31"/>
<gene>
    <name evidence="2" type="ORF">BFG52_02480</name>
</gene>
<feature type="domain" description="Chorismate-utilising enzyme C-terminal" evidence="1">
    <location>
        <begin position="181"/>
        <end position="434"/>
    </location>
</feature>
<dbReference type="Gene3D" id="3.60.120.10">
    <property type="entry name" value="Anthranilate synthase"/>
    <property type="match status" value="1"/>
</dbReference>
<evidence type="ECO:0000259" key="1">
    <source>
        <dbReference type="Pfam" id="PF00425"/>
    </source>
</evidence>
<dbReference type="STRING" id="1789224.BFG52_02480"/>
<proteinExistence type="predicted"/>
<dbReference type="RefSeq" id="WP_067552177.1">
    <property type="nucleotide sequence ID" value="NZ_CP016895.1"/>
</dbReference>
<evidence type="ECO:0000313" key="2">
    <source>
        <dbReference type="EMBL" id="AOA57333.1"/>
    </source>
</evidence>
<dbReference type="PRINTS" id="PR00095">
    <property type="entry name" value="ANTSNTHASEI"/>
</dbReference>
<dbReference type="InterPro" id="IPR015890">
    <property type="entry name" value="Chorismate_C"/>
</dbReference>
<name>A0A1B2LX31_9GAMM</name>
<dbReference type="Proteomes" id="UP000093391">
    <property type="component" value="Chromosome"/>
</dbReference>
<keyword evidence="3" id="KW-1185">Reference proteome</keyword>
<dbReference type="PANTHER" id="PTHR11236">
    <property type="entry name" value="AMINOBENZOATE/ANTHRANILATE SYNTHASE"/>
    <property type="match status" value="1"/>
</dbReference>
<dbReference type="InterPro" id="IPR019999">
    <property type="entry name" value="Anth_synth_I-like"/>
</dbReference>
<dbReference type="GO" id="GO:0046820">
    <property type="term" value="F:4-amino-4-deoxychorismate synthase activity"/>
    <property type="evidence" value="ECO:0007669"/>
    <property type="project" value="TreeGrafter"/>
</dbReference>
<organism evidence="2 3">
    <name type="scientific">Acinetobacter larvae</name>
    <dbReference type="NCBI Taxonomy" id="1789224"/>
    <lineage>
        <taxon>Bacteria</taxon>
        <taxon>Pseudomonadati</taxon>
        <taxon>Pseudomonadota</taxon>
        <taxon>Gammaproteobacteria</taxon>
        <taxon>Moraxellales</taxon>
        <taxon>Moraxellaceae</taxon>
        <taxon>Acinetobacter</taxon>
    </lineage>
</organism>
<dbReference type="GO" id="GO:0000162">
    <property type="term" value="P:L-tryptophan biosynthetic process"/>
    <property type="evidence" value="ECO:0007669"/>
    <property type="project" value="TreeGrafter"/>
</dbReference>
<evidence type="ECO:0000313" key="3">
    <source>
        <dbReference type="Proteomes" id="UP000093391"/>
    </source>
</evidence>
<dbReference type="Pfam" id="PF00425">
    <property type="entry name" value="Chorismate_bind"/>
    <property type="match status" value="1"/>
</dbReference>
<dbReference type="PANTHER" id="PTHR11236:SF50">
    <property type="entry name" value="AMINODEOXYCHORISMATE SYNTHASE COMPONENT 1"/>
    <property type="match status" value="1"/>
</dbReference>